<sequence length="425" mass="46713">MRRLFGKFILAFWLAFAAISLTVAGTAWLIRHEHAQWLEASRPPPPIGEPIAALIEAGQLDSVRILLSAQSSHRGPHWRVLDQRGMLLAGPSGERTVRREQSVTDRQGHRYRLQWLAPVDNGEPHPPGPPPAPWLMIVIALLASLSFSAGLAWYMVGPVRVLRQALRAVSSGQLDTRIGDRMGRRRDELADLAADFDAMATQLERQMSAQQRLLHDVSHELRSPLARLQAAIGLIRQNPARLTDTLARIERETQRLDVLVDEVLTLARLEGRVRQPATTVDLIELLTQIVDDAEFEAQATGCTIRLDAPGEFVLTCQATLLYRCFENVIRNAVKFSPAGATIEVSAWRADGGLHVSVRDHGPGVTRDDLAAIFEPFYRTSARTEDGYGLGLAIARRAIESHGGQIAARLPDDGGLLIELSLPGGA</sequence>
<evidence type="ECO:0000256" key="2">
    <source>
        <dbReference type="ARBA" id="ARBA00004651"/>
    </source>
</evidence>
<dbReference type="Gene3D" id="3.30.565.10">
    <property type="entry name" value="Histidine kinase-like ATPase, C-terminal domain"/>
    <property type="match status" value="1"/>
</dbReference>
<proteinExistence type="predicted"/>
<keyword evidence="4" id="KW-1003">Cell membrane</keyword>
<dbReference type="SMART" id="SM00388">
    <property type="entry name" value="HisKA"/>
    <property type="match status" value="1"/>
</dbReference>
<evidence type="ECO:0000256" key="4">
    <source>
        <dbReference type="ARBA" id="ARBA00022475"/>
    </source>
</evidence>
<keyword evidence="10" id="KW-0472">Membrane</keyword>
<dbReference type="GO" id="GO:0005886">
    <property type="term" value="C:plasma membrane"/>
    <property type="evidence" value="ECO:0007669"/>
    <property type="project" value="UniProtKB-SubCell"/>
</dbReference>
<protein>
    <recommendedName>
        <fullName evidence="3">histidine kinase</fullName>
        <ecNumber evidence="3">2.7.13.3</ecNumber>
    </recommendedName>
</protein>
<feature type="domain" description="HAMP" evidence="12">
    <location>
        <begin position="153"/>
        <end position="208"/>
    </location>
</feature>
<keyword evidence="6" id="KW-0808">Transferase</keyword>
<keyword evidence="10" id="KW-0812">Transmembrane</keyword>
<dbReference type="Gene3D" id="1.10.287.130">
    <property type="match status" value="1"/>
</dbReference>
<dbReference type="SUPFAM" id="SSF47384">
    <property type="entry name" value="Homodimeric domain of signal transducing histidine kinase"/>
    <property type="match status" value="1"/>
</dbReference>
<dbReference type="GO" id="GO:0000155">
    <property type="term" value="F:phosphorelay sensor kinase activity"/>
    <property type="evidence" value="ECO:0007669"/>
    <property type="project" value="InterPro"/>
</dbReference>
<dbReference type="Proteomes" id="UP000295611">
    <property type="component" value="Unassembled WGS sequence"/>
</dbReference>
<feature type="domain" description="Histidine kinase" evidence="11">
    <location>
        <begin position="216"/>
        <end position="425"/>
    </location>
</feature>
<name>A0A4R7B589_9NEIS</name>
<dbReference type="RefSeq" id="WP_133680811.1">
    <property type="nucleotide sequence ID" value="NZ_SNZP01000007.1"/>
</dbReference>
<dbReference type="SMART" id="SM00304">
    <property type="entry name" value="HAMP"/>
    <property type="match status" value="1"/>
</dbReference>
<dbReference type="InterPro" id="IPR036890">
    <property type="entry name" value="HATPase_C_sf"/>
</dbReference>
<dbReference type="EC" id="2.7.13.3" evidence="3"/>
<dbReference type="OrthoDB" id="9804645at2"/>
<dbReference type="PROSITE" id="PS50109">
    <property type="entry name" value="HIS_KIN"/>
    <property type="match status" value="1"/>
</dbReference>
<dbReference type="Gene3D" id="6.10.340.10">
    <property type="match status" value="1"/>
</dbReference>
<dbReference type="InterPro" id="IPR036097">
    <property type="entry name" value="HisK_dim/P_sf"/>
</dbReference>
<dbReference type="SUPFAM" id="SSF55874">
    <property type="entry name" value="ATPase domain of HSP90 chaperone/DNA topoisomerase II/histidine kinase"/>
    <property type="match status" value="1"/>
</dbReference>
<comment type="catalytic activity">
    <reaction evidence="1">
        <text>ATP + protein L-histidine = ADP + protein N-phospho-L-histidine.</text>
        <dbReference type="EC" id="2.7.13.3"/>
    </reaction>
</comment>
<organism evidence="13 14">
    <name type="scientific">Paludibacterium purpuratum</name>
    <dbReference type="NCBI Taxonomy" id="1144873"/>
    <lineage>
        <taxon>Bacteria</taxon>
        <taxon>Pseudomonadati</taxon>
        <taxon>Pseudomonadota</taxon>
        <taxon>Betaproteobacteria</taxon>
        <taxon>Neisseriales</taxon>
        <taxon>Chromobacteriaceae</taxon>
        <taxon>Paludibacterium</taxon>
    </lineage>
</organism>
<keyword evidence="5" id="KW-0597">Phosphoprotein</keyword>
<dbReference type="EMBL" id="SNZP01000007">
    <property type="protein sequence ID" value="TDR79778.1"/>
    <property type="molecule type" value="Genomic_DNA"/>
</dbReference>
<dbReference type="SMART" id="SM00387">
    <property type="entry name" value="HATPase_c"/>
    <property type="match status" value="1"/>
</dbReference>
<dbReference type="InterPro" id="IPR003660">
    <property type="entry name" value="HAMP_dom"/>
</dbReference>
<evidence type="ECO:0000256" key="3">
    <source>
        <dbReference type="ARBA" id="ARBA00012438"/>
    </source>
</evidence>
<dbReference type="PANTHER" id="PTHR44936:SF10">
    <property type="entry name" value="SENSOR PROTEIN RSTB"/>
    <property type="match status" value="1"/>
</dbReference>
<reference evidence="13 14" key="1">
    <citation type="submission" date="2019-03" db="EMBL/GenBank/DDBJ databases">
        <title>Genomic Encyclopedia of Type Strains, Phase III (KMG-III): the genomes of soil and plant-associated and newly described type strains.</title>
        <authorList>
            <person name="Whitman W."/>
        </authorList>
    </citation>
    <scope>NUCLEOTIDE SEQUENCE [LARGE SCALE GENOMIC DNA]</scope>
    <source>
        <strain evidence="13 14">CECT 8976</strain>
    </source>
</reference>
<keyword evidence="9" id="KW-0067">ATP-binding</keyword>
<dbReference type="InterPro" id="IPR004358">
    <property type="entry name" value="Sig_transdc_His_kin-like_C"/>
</dbReference>
<evidence type="ECO:0000256" key="9">
    <source>
        <dbReference type="ARBA" id="ARBA00022840"/>
    </source>
</evidence>
<dbReference type="Pfam" id="PF00672">
    <property type="entry name" value="HAMP"/>
    <property type="match status" value="1"/>
</dbReference>
<keyword evidence="7" id="KW-0547">Nucleotide-binding</keyword>
<dbReference type="Pfam" id="PF02518">
    <property type="entry name" value="HATPase_c"/>
    <property type="match status" value="1"/>
</dbReference>
<gene>
    <name evidence="13" type="ORF">DFP86_107144</name>
</gene>
<evidence type="ECO:0000256" key="5">
    <source>
        <dbReference type="ARBA" id="ARBA00022553"/>
    </source>
</evidence>
<evidence type="ECO:0000256" key="7">
    <source>
        <dbReference type="ARBA" id="ARBA00022741"/>
    </source>
</evidence>
<dbReference type="PANTHER" id="PTHR44936">
    <property type="entry name" value="SENSOR PROTEIN CREC"/>
    <property type="match status" value="1"/>
</dbReference>
<evidence type="ECO:0000256" key="10">
    <source>
        <dbReference type="SAM" id="Phobius"/>
    </source>
</evidence>
<keyword evidence="14" id="KW-1185">Reference proteome</keyword>
<dbReference type="InterPro" id="IPR050980">
    <property type="entry name" value="2C_sensor_his_kinase"/>
</dbReference>
<dbReference type="InterPro" id="IPR005467">
    <property type="entry name" value="His_kinase_dom"/>
</dbReference>
<evidence type="ECO:0000256" key="1">
    <source>
        <dbReference type="ARBA" id="ARBA00000085"/>
    </source>
</evidence>
<dbReference type="Pfam" id="PF00512">
    <property type="entry name" value="HisKA"/>
    <property type="match status" value="1"/>
</dbReference>
<comment type="caution">
    <text evidence="13">The sequence shown here is derived from an EMBL/GenBank/DDBJ whole genome shotgun (WGS) entry which is preliminary data.</text>
</comment>
<dbReference type="InterPro" id="IPR003594">
    <property type="entry name" value="HATPase_dom"/>
</dbReference>
<evidence type="ECO:0000313" key="14">
    <source>
        <dbReference type="Proteomes" id="UP000295611"/>
    </source>
</evidence>
<dbReference type="CDD" id="cd06225">
    <property type="entry name" value="HAMP"/>
    <property type="match status" value="1"/>
</dbReference>
<dbReference type="PROSITE" id="PS50885">
    <property type="entry name" value="HAMP"/>
    <property type="match status" value="1"/>
</dbReference>
<dbReference type="AlphaFoldDB" id="A0A4R7B589"/>
<dbReference type="PRINTS" id="PR00344">
    <property type="entry name" value="BCTRLSENSOR"/>
</dbReference>
<comment type="subcellular location">
    <subcellularLocation>
        <location evidence="2">Cell membrane</location>
        <topology evidence="2">Multi-pass membrane protein</topology>
    </subcellularLocation>
</comment>
<evidence type="ECO:0000259" key="11">
    <source>
        <dbReference type="PROSITE" id="PS50109"/>
    </source>
</evidence>
<keyword evidence="8 13" id="KW-0418">Kinase</keyword>
<feature type="transmembrane region" description="Helical" evidence="10">
    <location>
        <begin position="134"/>
        <end position="156"/>
    </location>
</feature>
<evidence type="ECO:0000259" key="12">
    <source>
        <dbReference type="PROSITE" id="PS50885"/>
    </source>
</evidence>
<evidence type="ECO:0000313" key="13">
    <source>
        <dbReference type="EMBL" id="TDR79778.1"/>
    </source>
</evidence>
<keyword evidence="10" id="KW-1133">Transmembrane helix</keyword>
<dbReference type="CDD" id="cd00082">
    <property type="entry name" value="HisKA"/>
    <property type="match status" value="1"/>
</dbReference>
<dbReference type="GO" id="GO:0005524">
    <property type="term" value="F:ATP binding"/>
    <property type="evidence" value="ECO:0007669"/>
    <property type="project" value="UniProtKB-KW"/>
</dbReference>
<dbReference type="SUPFAM" id="SSF158472">
    <property type="entry name" value="HAMP domain-like"/>
    <property type="match status" value="1"/>
</dbReference>
<evidence type="ECO:0000256" key="6">
    <source>
        <dbReference type="ARBA" id="ARBA00022679"/>
    </source>
</evidence>
<dbReference type="InterPro" id="IPR003661">
    <property type="entry name" value="HisK_dim/P_dom"/>
</dbReference>
<evidence type="ECO:0000256" key="8">
    <source>
        <dbReference type="ARBA" id="ARBA00022777"/>
    </source>
</evidence>
<accession>A0A4R7B589</accession>